<accession>A0A6J2T4F1</accession>
<reference evidence="7" key="1">
    <citation type="submission" date="2025-08" db="UniProtKB">
        <authorList>
            <consortium name="RefSeq"/>
        </authorList>
    </citation>
    <scope>IDENTIFICATION</scope>
    <source>
        <strain evidence="7">11010-0011.00</strain>
        <tissue evidence="7">Whole body</tissue>
    </source>
</reference>
<feature type="domain" description="SCP" evidence="5">
    <location>
        <begin position="60"/>
        <end position="219"/>
    </location>
</feature>
<dbReference type="GO" id="GO:0005576">
    <property type="term" value="C:extracellular region"/>
    <property type="evidence" value="ECO:0007669"/>
    <property type="project" value="UniProtKB-SubCell"/>
</dbReference>
<comment type="subcellular location">
    <subcellularLocation>
        <location evidence="1">Secreted</location>
    </subcellularLocation>
</comment>
<dbReference type="CDD" id="cd05380">
    <property type="entry name" value="CAP_euk"/>
    <property type="match status" value="1"/>
</dbReference>
<dbReference type="InterPro" id="IPR035940">
    <property type="entry name" value="CAP_sf"/>
</dbReference>
<evidence type="ECO:0000256" key="4">
    <source>
        <dbReference type="SAM" id="SignalP"/>
    </source>
</evidence>
<dbReference type="AlphaFoldDB" id="A0A6J2T4F1"/>
<dbReference type="SUPFAM" id="SSF55797">
    <property type="entry name" value="PR-1-like"/>
    <property type="match status" value="1"/>
</dbReference>
<dbReference type="Gene3D" id="3.40.33.10">
    <property type="entry name" value="CAP"/>
    <property type="match status" value="1"/>
</dbReference>
<organism evidence="6 7">
    <name type="scientific">Drosophila lebanonensis</name>
    <name type="common">Fruit fly</name>
    <name type="synonym">Scaptodrosophila lebanonensis</name>
    <dbReference type="NCBI Taxonomy" id="7225"/>
    <lineage>
        <taxon>Eukaryota</taxon>
        <taxon>Metazoa</taxon>
        <taxon>Ecdysozoa</taxon>
        <taxon>Arthropoda</taxon>
        <taxon>Hexapoda</taxon>
        <taxon>Insecta</taxon>
        <taxon>Pterygota</taxon>
        <taxon>Neoptera</taxon>
        <taxon>Endopterygota</taxon>
        <taxon>Diptera</taxon>
        <taxon>Brachycera</taxon>
        <taxon>Muscomorpha</taxon>
        <taxon>Ephydroidea</taxon>
        <taxon>Drosophilidae</taxon>
        <taxon>Scaptodrosophila</taxon>
    </lineage>
</organism>
<feature type="chain" id="PRO_5027093165" evidence="4">
    <location>
        <begin position="18"/>
        <end position="314"/>
    </location>
</feature>
<dbReference type="GeneID" id="115622104"/>
<feature type="region of interest" description="Disordered" evidence="3">
    <location>
        <begin position="278"/>
        <end position="314"/>
    </location>
</feature>
<keyword evidence="6" id="KW-1185">Reference proteome</keyword>
<feature type="compositionally biased region" description="Acidic residues" evidence="3">
    <location>
        <begin position="302"/>
        <end position="314"/>
    </location>
</feature>
<name>A0A6J2T4F1_DROLE</name>
<gene>
    <name evidence="7" type="primary">LOC115622104</name>
</gene>
<dbReference type="InterPro" id="IPR014044">
    <property type="entry name" value="CAP_dom"/>
</dbReference>
<evidence type="ECO:0000256" key="1">
    <source>
        <dbReference type="ARBA" id="ARBA00004613"/>
    </source>
</evidence>
<dbReference type="SMART" id="SM00198">
    <property type="entry name" value="SCP"/>
    <property type="match status" value="1"/>
</dbReference>
<sequence>MERLVTIFLLVLGGCAASNYHCRQEADLCDEEEYHIACYIHGFDTQICGDDAVLLKLSPSTRDLIVREHNVYRNTVASGKLRGLPKSGYMIAFSWDTELATIAELKAKTCTLKRPDYEFCLATNRFSMPGYNAAFNIFNGEQDELKIIRAQIRSWYNRYRYTTVRSLATGEGSGGKDISHFLQLIFGYSNAIGCAIVRFSTKRKTVQMMYCVYGCNRFGCGFTYILGRRAADGCRTGIDYEFKFLCSKAEFVENCEYNEYCEVPYLYEDYMSSNHDVDLSQDPIPIPSKRRKRPQQQQEAMYSEDSDDWESLLE</sequence>
<evidence type="ECO:0000313" key="7">
    <source>
        <dbReference type="RefSeq" id="XP_030371806.1"/>
    </source>
</evidence>
<evidence type="ECO:0000313" key="6">
    <source>
        <dbReference type="Proteomes" id="UP000504634"/>
    </source>
</evidence>
<evidence type="ECO:0000259" key="5">
    <source>
        <dbReference type="SMART" id="SM00198"/>
    </source>
</evidence>
<keyword evidence="4" id="KW-0732">Signal</keyword>
<dbReference type="OrthoDB" id="414826at2759"/>
<dbReference type="PROSITE" id="PS51257">
    <property type="entry name" value="PROKAR_LIPOPROTEIN"/>
    <property type="match status" value="1"/>
</dbReference>
<protein>
    <submittedName>
        <fullName evidence="7">Venom allergen 5-like</fullName>
    </submittedName>
</protein>
<evidence type="ECO:0000256" key="3">
    <source>
        <dbReference type="SAM" id="MobiDB-lite"/>
    </source>
</evidence>
<dbReference type="RefSeq" id="XP_030371806.1">
    <property type="nucleotide sequence ID" value="XM_030515946.1"/>
</dbReference>
<proteinExistence type="predicted"/>
<dbReference type="Proteomes" id="UP000504634">
    <property type="component" value="Unplaced"/>
</dbReference>
<dbReference type="Pfam" id="PF00188">
    <property type="entry name" value="CAP"/>
    <property type="match status" value="1"/>
</dbReference>
<keyword evidence="2" id="KW-0964">Secreted</keyword>
<feature type="signal peptide" evidence="4">
    <location>
        <begin position="1"/>
        <end position="17"/>
    </location>
</feature>
<evidence type="ECO:0000256" key="2">
    <source>
        <dbReference type="ARBA" id="ARBA00022525"/>
    </source>
</evidence>